<proteinExistence type="predicted"/>
<evidence type="ECO:0000313" key="2">
    <source>
        <dbReference type="EMBL" id="KPN31545.1"/>
    </source>
</evidence>
<evidence type="ECO:0000256" key="1">
    <source>
        <dbReference type="SAM" id="Phobius"/>
    </source>
</evidence>
<feature type="transmembrane region" description="Helical" evidence="1">
    <location>
        <begin position="12"/>
        <end position="34"/>
    </location>
</feature>
<protein>
    <submittedName>
        <fullName evidence="2">Dipeptide transporter</fullName>
    </submittedName>
</protein>
<dbReference type="Proteomes" id="UP000050535">
    <property type="component" value="Unassembled WGS sequence"/>
</dbReference>
<evidence type="ECO:0000313" key="3">
    <source>
        <dbReference type="Proteomes" id="UP000050535"/>
    </source>
</evidence>
<sequence length="56" mass="5945">MLARGRSSLIQGQWWITVFPGLAIFLFVLSINLVGDGVRDAVDPQGDTSGGAGVRE</sequence>
<keyword evidence="1" id="KW-0812">Transmembrane</keyword>
<keyword evidence="1" id="KW-1133">Transmembrane helix</keyword>
<accession>A0A0P7GRU3</accession>
<name>A0A0P7GRU3_9EURY</name>
<dbReference type="EMBL" id="LGUC01000001">
    <property type="protein sequence ID" value="KPN31545.1"/>
    <property type="molecule type" value="Genomic_DNA"/>
</dbReference>
<keyword evidence="3" id="KW-1185">Reference proteome</keyword>
<reference evidence="3" key="1">
    <citation type="submission" date="2013-11" db="EMBL/GenBank/DDBJ databases">
        <authorList>
            <person name="Hoang H.T."/>
            <person name="Killian M.L."/>
            <person name="Madson D.M."/>
            <person name="Arruda P.H.E."/>
            <person name="Sun D."/>
            <person name="Schwartz K.J."/>
            <person name="Yoon K."/>
        </authorList>
    </citation>
    <scope>NUCLEOTIDE SEQUENCE [LARGE SCALE GENOMIC DNA]</scope>
    <source>
        <strain evidence="3">CDK2</strain>
    </source>
</reference>
<keyword evidence="1" id="KW-0472">Membrane</keyword>
<dbReference type="STRING" id="699431.SY89_02293"/>
<comment type="caution">
    <text evidence="2">The sequence shown here is derived from an EMBL/GenBank/DDBJ whole genome shotgun (WGS) entry which is preliminary data.</text>
</comment>
<organism evidence="2 3">
    <name type="scientific">Halolamina pelagica</name>
    <dbReference type="NCBI Taxonomy" id="699431"/>
    <lineage>
        <taxon>Archaea</taxon>
        <taxon>Methanobacteriati</taxon>
        <taxon>Methanobacteriota</taxon>
        <taxon>Stenosarchaea group</taxon>
        <taxon>Halobacteria</taxon>
        <taxon>Halobacteriales</taxon>
        <taxon>Haloferacaceae</taxon>
    </lineage>
</organism>
<gene>
    <name evidence="2" type="ORF">SY89_02293</name>
</gene>
<dbReference type="AlphaFoldDB" id="A0A0P7GRU3"/>